<evidence type="ECO:0000313" key="1">
    <source>
        <dbReference type="EMBL" id="KKK94766.1"/>
    </source>
</evidence>
<reference evidence="1" key="1">
    <citation type="journal article" date="2015" name="Nature">
        <title>Complex archaea that bridge the gap between prokaryotes and eukaryotes.</title>
        <authorList>
            <person name="Spang A."/>
            <person name="Saw J.H."/>
            <person name="Jorgensen S.L."/>
            <person name="Zaremba-Niedzwiedzka K."/>
            <person name="Martijn J."/>
            <person name="Lind A.E."/>
            <person name="van Eijk R."/>
            <person name="Schleper C."/>
            <person name="Guy L."/>
            <person name="Ettema T.J."/>
        </authorList>
    </citation>
    <scope>NUCLEOTIDE SEQUENCE</scope>
</reference>
<sequence>MRTYKLSRNYNIIEDAKTKYDANIKEVAKLQESNERHG</sequence>
<accession>A0A0F9CDG4</accession>
<gene>
    <name evidence="1" type="ORF">LCGC14_2679520</name>
</gene>
<dbReference type="EMBL" id="LAZR01047203">
    <property type="protein sequence ID" value="KKK94766.1"/>
    <property type="molecule type" value="Genomic_DNA"/>
</dbReference>
<name>A0A0F9CDG4_9ZZZZ</name>
<comment type="caution">
    <text evidence="1">The sequence shown here is derived from an EMBL/GenBank/DDBJ whole genome shotgun (WGS) entry which is preliminary data.</text>
</comment>
<dbReference type="AlphaFoldDB" id="A0A0F9CDG4"/>
<protein>
    <submittedName>
        <fullName evidence="1">Uncharacterized protein</fullName>
    </submittedName>
</protein>
<proteinExistence type="predicted"/>
<organism evidence="1">
    <name type="scientific">marine sediment metagenome</name>
    <dbReference type="NCBI Taxonomy" id="412755"/>
    <lineage>
        <taxon>unclassified sequences</taxon>
        <taxon>metagenomes</taxon>
        <taxon>ecological metagenomes</taxon>
    </lineage>
</organism>